<dbReference type="AlphaFoldDB" id="A0A1H1N8T3"/>
<name>A0A1H1N8T3_9ACTN</name>
<dbReference type="STRING" id="642780.SAMN04488570_0800"/>
<protein>
    <recommendedName>
        <fullName evidence="1">DinB-like domain-containing protein</fullName>
    </recommendedName>
</protein>
<dbReference type="Pfam" id="PF12867">
    <property type="entry name" value="DinB_2"/>
    <property type="match status" value="1"/>
</dbReference>
<keyword evidence="3" id="KW-1185">Reference proteome</keyword>
<dbReference type="Proteomes" id="UP000198859">
    <property type="component" value="Chromosome I"/>
</dbReference>
<gene>
    <name evidence="2" type="ORF">SAMN04488570_0800</name>
</gene>
<dbReference type="SUPFAM" id="SSF109854">
    <property type="entry name" value="DinB/YfiT-like putative metalloenzymes"/>
    <property type="match status" value="1"/>
</dbReference>
<reference evidence="3" key="1">
    <citation type="submission" date="2016-10" db="EMBL/GenBank/DDBJ databases">
        <authorList>
            <person name="Varghese N."/>
            <person name="Submissions S."/>
        </authorList>
    </citation>
    <scope>NUCLEOTIDE SEQUENCE [LARGE SCALE GENOMIC DNA]</scope>
    <source>
        <strain evidence="3">DSM 22127</strain>
    </source>
</reference>
<dbReference type="EMBL" id="LT629757">
    <property type="protein sequence ID" value="SDR95270.1"/>
    <property type="molecule type" value="Genomic_DNA"/>
</dbReference>
<dbReference type="OrthoDB" id="2363925at2"/>
<dbReference type="RefSeq" id="WP_091726361.1">
    <property type="nucleotide sequence ID" value="NZ_LT629757.1"/>
</dbReference>
<proteinExistence type="predicted"/>
<evidence type="ECO:0000259" key="1">
    <source>
        <dbReference type="Pfam" id="PF12867"/>
    </source>
</evidence>
<evidence type="ECO:0000313" key="2">
    <source>
        <dbReference type="EMBL" id="SDR95270.1"/>
    </source>
</evidence>
<organism evidence="2 3">
    <name type="scientific">Nocardioides scoriae</name>
    <dbReference type="NCBI Taxonomy" id="642780"/>
    <lineage>
        <taxon>Bacteria</taxon>
        <taxon>Bacillati</taxon>
        <taxon>Actinomycetota</taxon>
        <taxon>Actinomycetes</taxon>
        <taxon>Propionibacteriales</taxon>
        <taxon>Nocardioidaceae</taxon>
        <taxon>Nocardioides</taxon>
    </lineage>
</organism>
<sequence>MDTRELLLDHAARIHELYAAVPDGLDLERAHEKPLGVGNPVVWLLWHAARVQDDHVAGLSGEPQAWASWSSRLDLPLPVEDFGYGHGPDEVDAVRVDDLDLLVAYQAAVHELTLSYLRTVDAEELDRVVDDQWDPPVTAGVRLVSVIGDCLQHLGQAAYVKGLL</sequence>
<dbReference type="NCBIfam" id="NF047843">
    <property type="entry name" value="MST_Rv0443"/>
    <property type="match status" value="1"/>
</dbReference>
<evidence type="ECO:0000313" key="3">
    <source>
        <dbReference type="Proteomes" id="UP000198859"/>
    </source>
</evidence>
<dbReference type="InterPro" id="IPR024775">
    <property type="entry name" value="DinB-like"/>
</dbReference>
<feature type="domain" description="DinB-like" evidence="1">
    <location>
        <begin position="18"/>
        <end position="157"/>
    </location>
</feature>
<dbReference type="InterPro" id="IPR034660">
    <property type="entry name" value="DinB/YfiT-like"/>
</dbReference>
<dbReference type="Gene3D" id="1.20.120.450">
    <property type="entry name" value="dinb family like domain"/>
    <property type="match status" value="1"/>
</dbReference>
<accession>A0A1H1N8T3</accession>